<evidence type="ECO:0000259" key="2">
    <source>
        <dbReference type="Pfam" id="PF01558"/>
    </source>
</evidence>
<dbReference type="PANTHER" id="PTHR43854:SF1">
    <property type="entry name" value="INDOLEPYRUVATE OXIDOREDUCTASE SUBUNIT IORB"/>
    <property type="match status" value="1"/>
</dbReference>
<keyword evidence="3" id="KW-0670">Pyruvate</keyword>
<proteinExistence type="predicted"/>
<dbReference type="SUPFAM" id="SSF53323">
    <property type="entry name" value="Pyruvate-ferredoxin oxidoreductase, PFOR, domain III"/>
    <property type="match status" value="1"/>
</dbReference>
<comment type="caution">
    <text evidence="3">The sequence shown here is derived from an EMBL/GenBank/DDBJ whole genome shotgun (WGS) entry which is preliminary data.</text>
</comment>
<evidence type="ECO:0000256" key="1">
    <source>
        <dbReference type="ARBA" id="ARBA00023002"/>
    </source>
</evidence>
<keyword evidence="1 3" id="KW-0560">Oxidoreductase</keyword>
<dbReference type="PANTHER" id="PTHR43854">
    <property type="entry name" value="INDOLEPYRUVATE OXIDOREDUCTASE SUBUNIT IORB"/>
    <property type="match status" value="1"/>
</dbReference>
<dbReference type="InterPro" id="IPR002869">
    <property type="entry name" value="Pyrv_flavodox_OxRed_cen"/>
</dbReference>
<dbReference type="InterPro" id="IPR019752">
    <property type="entry name" value="Pyrv/ketoisovalerate_OxRed_cat"/>
</dbReference>
<dbReference type="InterPro" id="IPR052198">
    <property type="entry name" value="IorB_Oxidoreductase"/>
</dbReference>
<organism evidence="3 4">
    <name type="scientific">bacterium (Candidatus Gribaldobacteria) CG10_big_fil_rev_8_21_14_0_10_41_12</name>
    <dbReference type="NCBI Taxonomy" id="2014277"/>
    <lineage>
        <taxon>Bacteria</taxon>
        <taxon>Candidatus Gribaldobacteria</taxon>
    </lineage>
</organism>
<dbReference type="GO" id="GO:0043805">
    <property type="term" value="F:indolepyruvate ferredoxin oxidoreductase activity"/>
    <property type="evidence" value="ECO:0007669"/>
    <property type="project" value="UniProtKB-EC"/>
</dbReference>
<name>A0A2H0UXK0_9BACT</name>
<reference evidence="4" key="1">
    <citation type="submission" date="2017-09" db="EMBL/GenBank/DDBJ databases">
        <title>Depth-based differentiation of microbial function through sediment-hosted aquifers and enrichment of novel symbionts in the deep terrestrial subsurface.</title>
        <authorList>
            <person name="Probst A.J."/>
            <person name="Ladd B."/>
            <person name="Jarett J.K."/>
            <person name="Geller-Mcgrath D.E."/>
            <person name="Sieber C.M.K."/>
            <person name="Emerson J.B."/>
            <person name="Anantharaman K."/>
            <person name="Thomas B.C."/>
            <person name="Malmstrom R."/>
            <person name="Stieglmeier M."/>
            <person name="Klingl A."/>
            <person name="Woyke T."/>
            <person name="Ryan C.M."/>
            <person name="Banfield J.F."/>
        </authorList>
    </citation>
    <scope>NUCLEOTIDE SEQUENCE [LARGE SCALE GENOMIC DNA]</scope>
</reference>
<feature type="domain" description="Pyruvate/ketoisovalerate oxidoreductase catalytic" evidence="2">
    <location>
        <begin position="13"/>
        <end position="184"/>
    </location>
</feature>
<sequence>MNKNFNIVILGVGGQGLMTLLRVLSEAAFANGLDVKTSELHGLSQRGGSVSVYIRFGDKVWSPLAPQGQADLIIALEQQEALNGLYFANKETVFLVNQYETPTLTQSANQAEIEAELRKITEKVNFLPASELCQKQLANEVVSGVYLLGYALNNGYLPLKKETVIEAIKKTMPEKYQDLNIKALSLP</sequence>
<evidence type="ECO:0000313" key="3">
    <source>
        <dbReference type="EMBL" id="PIR91537.1"/>
    </source>
</evidence>
<dbReference type="EMBL" id="PFAV01000031">
    <property type="protein sequence ID" value="PIR91537.1"/>
    <property type="molecule type" value="Genomic_DNA"/>
</dbReference>
<protein>
    <submittedName>
        <fullName evidence="3">Indolepyruvate oxidoreductase subunit B</fullName>
        <ecNumber evidence="3">1.2.7.8</ecNumber>
    </submittedName>
</protein>
<accession>A0A2H0UXK0</accession>
<evidence type="ECO:0000313" key="4">
    <source>
        <dbReference type="Proteomes" id="UP000228906"/>
    </source>
</evidence>
<dbReference type="Proteomes" id="UP000228906">
    <property type="component" value="Unassembled WGS sequence"/>
</dbReference>
<dbReference type="Pfam" id="PF01558">
    <property type="entry name" value="POR"/>
    <property type="match status" value="1"/>
</dbReference>
<dbReference type="Gene3D" id="3.40.920.10">
    <property type="entry name" value="Pyruvate-ferredoxin oxidoreductase, PFOR, domain III"/>
    <property type="match status" value="1"/>
</dbReference>
<gene>
    <name evidence="3" type="ORF">COU03_01835</name>
</gene>
<dbReference type="AlphaFoldDB" id="A0A2H0UXK0"/>
<dbReference type="EC" id="1.2.7.8" evidence="3"/>